<dbReference type="SUPFAM" id="SSF46785">
    <property type="entry name" value="Winged helix' DNA-binding domain"/>
    <property type="match status" value="2"/>
</dbReference>
<dbReference type="AlphaFoldDB" id="A0AA46DDG5"/>
<sequence>MRGAKAYKPLPGSIPARVIEILQALPEGKELSTAELADMIDQPPDTLVQCLQLPRRRGMLQARRSGGRVLLWSLGDGDMLVDEEDDGDGDTLPVPPAVPGSRAYVPRRGSQAWQALKVLRALPPGAELSSVELCERIGVPRSAIATALAMPRRCGLVKVRTRLYRGRQVAFWSLGDAGEQDGDASQSEARPVDRDVFAYALRQQFDGGATVTVEHLNCALLADGCLLLEVDDMRMRLSREQREHLVHSLASVEVRP</sequence>
<name>A0AA46DDG5_9BURK</name>
<dbReference type="InterPro" id="IPR036390">
    <property type="entry name" value="WH_DNA-bd_sf"/>
</dbReference>
<dbReference type="EMBL" id="SLXF01000006">
    <property type="protein sequence ID" value="TCP06581.1"/>
    <property type="molecule type" value="Genomic_DNA"/>
</dbReference>
<proteinExistence type="predicted"/>
<evidence type="ECO:0000256" key="1">
    <source>
        <dbReference type="SAM" id="MobiDB-lite"/>
    </source>
</evidence>
<comment type="caution">
    <text evidence="2">The sequence shown here is derived from an EMBL/GenBank/DDBJ whole genome shotgun (WGS) entry which is preliminary data.</text>
</comment>
<gene>
    <name evidence="2" type="ORF">EV676_10664</name>
</gene>
<organism evidence="2 3">
    <name type="scientific">Caldimonas thermodepolymerans</name>
    <dbReference type="NCBI Taxonomy" id="215580"/>
    <lineage>
        <taxon>Bacteria</taxon>
        <taxon>Pseudomonadati</taxon>
        <taxon>Pseudomonadota</taxon>
        <taxon>Betaproteobacteria</taxon>
        <taxon>Burkholderiales</taxon>
        <taxon>Sphaerotilaceae</taxon>
        <taxon>Caldimonas</taxon>
    </lineage>
</organism>
<evidence type="ECO:0000313" key="3">
    <source>
        <dbReference type="Proteomes" id="UP000294772"/>
    </source>
</evidence>
<protein>
    <submittedName>
        <fullName evidence="2">Uncharacterized protein</fullName>
    </submittedName>
</protein>
<dbReference type="Proteomes" id="UP000294772">
    <property type="component" value="Unassembled WGS sequence"/>
</dbReference>
<reference evidence="2 3" key="1">
    <citation type="submission" date="2019-03" db="EMBL/GenBank/DDBJ databases">
        <title>Genomic Encyclopedia of Type Strains, Phase IV (KMG-IV): sequencing the most valuable type-strain genomes for metagenomic binning, comparative biology and taxonomic classification.</title>
        <authorList>
            <person name="Goeker M."/>
        </authorList>
    </citation>
    <scope>NUCLEOTIDE SEQUENCE [LARGE SCALE GENOMIC DNA]</scope>
    <source>
        <strain evidence="2 3">DSM 15264</strain>
    </source>
</reference>
<evidence type="ECO:0000313" key="2">
    <source>
        <dbReference type="EMBL" id="TCP06581.1"/>
    </source>
</evidence>
<feature type="region of interest" description="Disordered" evidence="1">
    <location>
        <begin position="82"/>
        <end position="103"/>
    </location>
</feature>
<accession>A0AA46DDG5</accession>